<keyword evidence="4" id="KW-1185">Reference proteome</keyword>
<gene>
    <name evidence="3" type="ORF">SAMN02745146_2966</name>
</gene>
<reference evidence="3 4" key="1">
    <citation type="submission" date="2016-11" db="EMBL/GenBank/DDBJ databases">
        <authorList>
            <person name="Jaros S."/>
            <person name="Januszkiewicz K."/>
            <person name="Wedrychowicz H."/>
        </authorList>
    </citation>
    <scope>NUCLEOTIDE SEQUENCE [LARGE SCALE GENOMIC DNA]</scope>
    <source>
        <strain evidence="3 4">DSM 21074</strain>
    </source>
</reference>
<evidence type="ECO:0000256" key="1">
    <source>
        <dbReference type="SAM" id="MobiDB-lite"/>
    </source>
</evidence>
<evidence type="ECO:0000313" key="3">
    <source>
        <dbReference type="EMBL" id="SHJ37768.1"/>
    </source>
</evidence>
<dbReference type="OrthoDB" id="780137at2"/>
<name>A0A1M6ITL3_9BACT</name>
<sequence length="743" mass="81309">MSIGILSSEPKVGLEALQRIRRRYAGQRSGRVLLPALAALLLLALVALRLPQLRWLALGGAAVGAGWLTWQLGRIWRLPAAAIARLLDRRFPQLEDSTGLLLRPAAQLNLLEQLQQRHVAARLADLWTSDAALPVRYQPAALLTAGLLALSAALWVWPSFTKTELTHYQATTNLHFPPSVNPKAKPVPAKIIETRIRVVPPAYTRQAAFTAAAPSFTCPQGARAIWTVRVSRAAGRPLLVLNGQRVEFQPVAGQPAVFSAAYTLTKSALYQIRFAGQTSTDYAVEVRPDRAPVIRIRSPRPYTLVEFGQKPEVAIQLALSDDYGLTRAQVVTTIAQGQGEAVKFREVVAELPGFQNQPIQHPATHRLRLSALGLTYGDELYFYVRTWDNARHDTRSDTYLVQWEDTTVTDAGNDMAMGVNVMPAYFRSQRQVIIDTEKLLAERRQLTPTAFADRANALGHDQKVLRLRYGKFLGEEFAQGIGQSSPRPPVAEAGHAEDADYTAADEDGHDHSTEPAPSGAAPPAPEQLLEPYLHRHDDSETADFLEPAVKAKLRGVLGQMWEAELRLRTVRPAEALPYEYRALRLLKQVQQQTRAYVKKSGFDSPVIPEATVRLTGELAGAAAPRRRQQLAAPPAQPDVRAALTVLSALRRGAAVPPTKAAVLERAGQQLAGAALARPGRYLAAIRQLRQLSAEIRAGRPPCLACAGAVEAAFTGLLPVPPAAPARPPGPDRLARRYFQELSR</sequence>
<dbReference type="Proteomes" id="UP000184418">
    <property type="component" value="Unassembled WGS sequence"/>
</dbReference>
<protein>
    <recommendedName>
        <fullName evidence="5">DUF4175 domain-containing protein</fullName>
    </recommendedName>
</protein>
<dbReference type="EMBL" id="FQYN01000006">
    <property type="protein sequence ID" value="SHJ37768.1"/>
    <property type="molecule type" value="Genomic_DNA"/>
</dbReference>
<proteinExistence type="predicted"/>
<dbReference type="STRING" id="1121955.SAMN02745146_2966"/>
<evidence type="ECO:0008006" key="5">
    <source>
        <dbReference type="Google" id="ProtNLM"/>
    </source>
</evidence>
<evidence type="ECO:0000256" key="2">
    <source>
        <dbReference type="SAM" id="Phobius"/>
    </source>
</evidence>
<keyword evidence="2" id="KW-1133">Transmembrane helix</keyword>
<organism evidence="3 4">
    <name type="scientific">Hymenobacter daecheongensis DSM 21074</name>
    <dbReference type="NCBI Taxonomy" id="1121955"/>
    <lineage>
        <taxon>Bacteria</taxon>
        <taxon>Pseudomonadati</taxon>
        <taxon>Bacteroidota</taxon>
        <taxon>Cytophagia</taxon>
        <taxon>Cytophagales</taxon>
        <taxon>Hymenobacteraceae</taxon>
        <taxon>Hymenobacter</taxon>
    </lineage>
</organism>
<evidence type="ECO:0000313" key="4">
    <source>
        <dbReference type="Proteomes" id="UP000184418"/>
    </source>
</evidence>
<keyword evidence="2" id="KW-0812">Transmembrane</keyword>
<keyword evidence="2" id="KW-0472">Membrane</keyword>
<accession>A0A1M6ITL3</accession>
<feature type="transmembrane region" description="Helical" evidence="2">
    <location>
        <begin position="29"/>
        <end position="47"/>
    </location>
</feature>
<feature type="region of interest" description="Disordered" evidence="1">
    <location>
        <begin position="501"/>
        <end position="526"/>
    </location>
</feature>
<dbReference type="RefSeq" id="WP_073110634.1">
    <property type="nucleotide sequence ID" value="NZ_FQYN01000006.1"/>
</dbReference>
<dbReference type="AlphaFoldDB" id="A0A1M6ITL3"/>